<gene>
    <name evidence="2" type="ORF">MNBD_GAMMA03-1997</name>
</gene>
<evidence type="ECO:0000256" key="1">
    <source>
        <dbReference type="SAM" id="MobiDB-lite"/>
    </source>
</evidence>
<dbReference type="EMBL" id="UOFC01000031">
    <property type="protein sequence ID" value="VAW44946.1"/>
    <property type="molecule type" value="Genomic_DNA"/>
</dbReference>
<name>A0A3B0WKE4_9ZZZZ</name>
<accession>A0A3B0WKE4</accession>
<sequence>MVSRADHGQGRQGRTLQEFGEFGQEVQKTLWQEGQQGRYTGKGIDRPTSRDSGKKRPYRGLRGRPCYRERAQGGIMDMCGQALRFPVGRECRGKGLR</sequence>
<protein>
    <submittedName>
        <fullName evidence="2">Uncharacterized protein</fullName>
    </submittedName>
</protein>
<feature type="compositionally biased region" description="Basic and acidic residues" evidence="1">
    <location>
        <begin position="43"/>
        <end position="54"/>
    </location>
</feature>
<evidence type="ECO:0000313" key="2">
    <source>
        <dbReference type="EMBL" id="VAW44946.1"/>
    </source>
</evidence>
<organism evidence="2">
    <name type="scientific">hydrothermal vent metagenome</name>
    <dbReference type="NCBI Taxonomy" id="652676"/>
    <lineage>
        <taxon>unclassified sequences</taxon>
        <taxon>metagenomes</taxon>
        <taxon>ecological metagenomes</taxon>
    </lineage>
</organism>
<reference evidence="2" key="1">
    <citation type="submission" date="2018-06" db="EMBL/GenBank/DDBJ databases">
        <authorList>
            <person name="Zhirakovskaya E."/>
        </authorList>
    </citation>
    <scope>NUCLEOTIDE SEQUENCE</scope>
</reference>
<proteinExistence type="predicted"/>
<dbReference type="AlphaFoldDB" id="A0A3B0WKE4"/>
<feature type="region of interest" description="Disordered" evidence="1">
    <location>
        <begin position="30"/>
        <end position="65"/>
    </location>
</feature>